<feature type="transmembrane region" description="Helical" evidence="1">
    <location>
        <begin position="17"/>
        <end position="35"/>
    </location>
</feature>
<dbReference type="AlphaFoldDB" id="A0A0V0GJS4"/>
<sequence length="60" mass="7239">YLPLSLYFRVQKNSRNWSFMFHLFIVFLFSSVAALKMNTNHFLTLMLIVTYLIKYLSRSI</sequence>
<accession>A0A0V0GJS4</accession>
<keyword evidence="1" id="KW-1133">Transmembrane helix</keyword>
<reference evidence="2" key="1">
    <citation type="submission" date="2015-12" db="EMBL/GenBank/DDBJ databases">
        <title>Gene expression during late stages of embryo sac development: a critical building block for successful pollen-pistil interactions.</title>
        <authorList>
            <person name="Liu Y."/>
            <person name="Joly V."/>
            <person name="Sabar M."/>
            <person name="Matton D.P."/>
        </authorList>
    </citation>
    <scope>NUCLEOTIDE SEQUENCE</scope>
</reference>
<organism evidence="2">
    <name type="scientific">Solanum chacoense</name>
    <name type="common">Chaco potato</name>
    <dbReference type="NCBI Taxonomy" id="4108"/>
    <lineage>
        <taxon>Eukaryota</taxon>
        <taxon>Viridiplantae</taxon>
        <taxon>Streptophyta</taxon>
        <taxon>Embryophyta</taxon>
        <taxon>Tracheophyta</taxon>
        <taxon>Spermatophyta</taxon>
        <taxon>Magnoliopsida</taxon>
        <taxon>eudicotyledons</taxon>
        <taxon>Gunneridae</taxon>
        <taxon>Pentapetalae</taxon>
        <taxon>asterids</taxon>
        <taxon>lamiids</taxon>
        <taxon>Solanales</taxon>
        <taxon>Solanaceae</taxon>
        <taxon>Solanoideae</taxon>
        <taxon>Solaneae</taxon>
        <taxon>Solanum</taxon>
    </lineage>
</organism>
<feature type="transmembrane region" description="Helical" evidence="1">
    <location>
        <begin position="41"/>
        <end position="57"/>
    </location>
</feature>
<feature type="non-terminal residue" evidence="2">
    <location>
        <position position="1"/>
    </location>
</feature>
<evidence type="ECO:0000256" key="1">
    <source>
        <dbReference type="SAM" id="Phobius"/>
    </source>
</evidence>
<dbReference type="EMBL" id="GEDG01038573">
    <property type="protein sequence ID" value="JAP07520.1"/>
    <property type="molecule type" value="Transcribed_RNA"/>
</dbReference>
<proteinExistence type="predicted"/>
<keyword evidence="1" id="KW-0812">Transmembrane</keyword>
<keyword evidence="1" id="KW-0472">Membrane</keyword>
<evidence type="ECO:0000313" key="2">
    <source>
        <dbReference type="EMBL" id="JAP07520.1"/>
    </source>
</evidence>
<name>A0A0V0GJS4_SOLCH</name>
<protein>
    <submittedName>
        <fullName evidence="2">Putative ovule protein</fullName>
    </submittedName>
</protein>